<dbReference type="AlphaFoldDB" id="A0A4Y7QBM1"/>
<dbReference type="SUPFAM" id="SSF56300">
    <property type="entry name" value="Metallo-dependent phosphatases"/>
    <property type="match status" value="1"/>
</dbReference>
<dbReference type="PANTHER" id="PTHR43606">
    <property type="entry name" value="PHOSPHATASE, PUTATIVE (AFU_ORTHOLOGUE AFUA_6G08710)-RELATED"/>
    <property type="match status" value="1"/>
</dbReference>
<dbReference type="Gene3D" id="3.60.21.70">
    <property type="entry name" value="PhoD-like phosphatase"/>
    <property type="match status" value="1"/>
</dbReference>
<dbReference type="PANTHER" id="PTHR43606:SF2">
    <property type="entry name" value="ALKALINE PHOSPHATASE FAMILY PROTEIN (AFU_ORTHOLOGUE AFUA_5G03860)"/>
    <property type="match status" value="1"/>
</dbReference>
<organism evidence="2 3">
    <name type="scientific">Rickenella mellea</name>
    <dbReference type="NCBI Taxonomy" id="50990"/>
    <lineage>
        <taxon>Eukaryota</taxon>
        <taxon>Fungi</taxon>
        <taxon>Dikarya</taxon>
        <taxon>Basidiomycota</taxon>
        <taxon>Agaricomycotina</taxon>
        <taxon>Agaricomycetes</taxon>
        <taxon>Hymenochaetales</taxon>
        <taxon>Rickenellaceae</taxon>
        <taxon>Rickenella</taxon>
    </lineage>
</organism>
<evidence type="ECO:0000259" key="1">
    <source>
        <dbReference type="Pfam" id="PF09423"/>
    </source>
</evidence>
<dbReference type="EMBL" id="ML170165">
    <property type="protein sequence ID" value="TDL25073.1"/>
    <property type="molecule type" value="Genomic_DNA"/>
</dbReference>
<accession>A0A4Y7QBM1</accession>
<dbReference type="VEuPathDB" id="FungiDB:BD410DRAFT_785858"/>
<evidence type="ECO:0000313" key="3">
    <source>
        <dbReference type="Proteomes" id="UP000294933"/>
    </source>
</evidence>
<dbReference type="STRING" id="50990.A0A4Y7QBM1"/>
<dbReference type="InterPro" id="IPR038607">
    <property type="entry name" value="PhoD-like_sf"/>
</dbReference>
<keyword evidence="3" id="KW-1185">Reference proteome</keyword>
<dbReference type="InterPro" id="IPR018946">
    <property type="entry name" value="PhoD-like_MPP"/>
</dbReference>
<dbReference type="CDD" id="cd07389">
    <property type="entry name" value="MPP_PhoD"/>
    <property type="match status" value="1"/>
</dbReference>
<protein>
    <recommendedName>
        <fullName evidence="1">PhoD-like phosphatase metallophosphatase domain-containing protein</fullName>
    </recommendedName>
</protein>
<proteinExistence type="predicted"/>
<reference evidence="2 3" key="1">
    <citation type="submission" date="2018-06" db="EMBL/GenBank/DDBJ databases">
        <title>A transcriptomic atlas of mushroom development highlights an independent origin of complex multicellularity.</title>
        <authorList>
            <consortium name="DOE Joint Genome Institute"/>
            <person name="Krizsan K."/>
            <person name="Almasi E."/>
            <person name="Merenyi Z."/>
            <person name="Sahu N."/>
            <person name="Viragh M."/>
            <person name="Koszo T."/>
            <person name="Mondo S."/>
            <person name="Kiss B."/>
            <person name="Balint B."/>
            <person name="Kues U."/>
            <person name="Barry K."/>
            <person name="Hegedus J.C."/>
            <person name="Henrissat B."/>
            <person name="Johnson J."/>
            <person name="Lipzen A."/>
            <person name="Ohm R."/>
            <person name="Nagy I."/>
            <person name="Pangilinan J."/>
            <person name="Yan J."/>
            <person name="Xiong Y."/>
            <person name="Grigoriev I.V."/>
            <person name="Hibbett D.S."/>
            <person name="Nagy L.G."/>
        </authorList>
    </citation>
    <scope>NUCLEOTIDE SEQUENCE [LARGE SCALE GENOMIC DNA]</scope>
    <source>
        <strain evidence="2 3">SZMC22713</strain>
    </source>
</reference>
<feature type="domain" description="PhoD-like phosphatase metallophosphatase" evidence="1">
    <location>
        <begin position="392"/>
        <end position="648"/>
    </location>
</feature>
<dbReference type="Proteomes" id="UP000294933">
    <property type="component" value="Unassembled WGS sequence"/>
</dbReference>
<dbReference type="Pfam" id="PF09423">
    <property type="entry name" value="PhoD"/>
    <property type="match status" value="1"/>
</dbReference>
<dbReference type="InterPro" id="IPR029052">
    <property type="entry name" value="Metallo-depent_PP-like"/>
</dbReference>
<dbReference type="OrthoDB" id="2100241at2759"/>
<evidence type="ECO:0000313" key="2">
    <source>
        <dbReference type="EMBL" id="TDL25073.1"/>
    </source>
</evidence>
<name>A0A4Y7QBM1_9AGAM</name>
<dbReference type="InterPro" id="IPR052900">
    <property type="entry name" value="Phospholipid_Metab_Enz"/>
</dbReference>
<sequence>MRQYVAFKHAVVPRCTSRVLDDAHDVMGPTTKAVSGVSDHTRNFEDALTMSATAHLTSVISTLFRIASYVFLRVIPLRSAKIILPTLYLAYLTSLQLEPVEKSTECDAKRKDLPTKISQSSLGNPITVCVFSLPTRSSRLRRISFLVNTLLLAFAVDLVVHPLLNPAHDVIFTRVGAVDQNSAKVVVRYPSYHTHQWSVRIIYRRKSTIDGVAWQDGPVMNLTVSNDWVDTARIAKLWPKTSYEYRLAHHNSSLDLLPYPSSPIPFRTFPDSRLNTGSHFRFIVTSCAMPNFPYLPGNNLRIKGFDLLAEYLWPSQGKPQEGDLSLNGNNTPHGWTVKGATRSLANNAANVSSAFSIYSAESTSNSTEHHNITHPISPPVTHVPGGPSIPAEFMLFLGDFIYADVPFYFGDDKETYRRLYRRNYASSSFRKVYEQLPIYHIYDDHEIINNFGGHSNDSTPPFPSASSAYSIYQASANYDSHISGHHFYNFRYGDIAFFVMDTRRYRSNITDSSAESHTMLGEMQITAFHTWLSEVNQTATFKFIITSVPFTSLWGYDAATDSWSAFPAEKASILNAIQSVPNVIILSGDRHEFAAIEYSGTQPAHPVLEFSTSPLSMFYVPFIRTLRMQSEINTERLLVSEEQVIKYIATGNYKWSSFEIDTRNPEQPIAQVEVMIDGLPAYQLHIAGTPVKLKTSTALGTFIPNSFKDMLDKIGFKPTKWF</sequence>
<gene>
    <name evidence="2" type="ORF">BD410DRAFT_785858</name>
</gene>